<dbReference type="EMBL" id="JAJVDC020000200">
    <property type="protein sequence ID" value="KAL1618783.1"/>
    <property type="molecule type" value="Genomic_DNA"/>
</dbReference>
<gene>
    <name evidence="4" type="ORF">SLS56_010386</name>
</gene>
<comment type="similarity">
    <text evidence="1">Belongs to the short-chain dehydrogenases/reductases (SDR) family.</text>
</comment>
<comment type="caution">
    <text evidence="4">The sequence shown here is derived from an EMBL/GenBank/DDBJ whole genome shotgun (WGS) entry which is preliminary data.</text>
</comment>
<reference evidence="4 5" key="1">
    <citation type="submission" date="2024-02" db="EMBL/GenBank/DDBJ databases">
        <title>De novo assembly and annotation of 12 fungi associated with fruit tree decline syndrome in Ontario, Canada.</title>
        <authorList>
            <person name="Sulman M."/>
            <person name="Ellouze W."/>
            <person name="Ilyukhin E."/>
        </authorList>
    </citation>
    <scope>NUCLEOTIDE SEQUENCE [LARGE SCALE GENOMIC DNA]</scope>
    <source>
        <strain evidence="4 5">M1-105</strain>
    </source>
</reference>
<evidence type="ECO:0000256" key="3">
    <source>
        <dbReference type="SAM" id="MobiDB-lite"/>
    </source>
</evidence>
<dbReference type="Gene3D" id="3.40.50.720">
    <property type="entry name" value="NAD(P)-binding Rossmann-like Domain"/>
    <property type="match status" value="1"/>
</dbReference>
<evidence type="ECO:0000256" key="2">
    <source>
        <dbReference type="ARBA" id="ARBA00023002"/>
    </source>
</evidence>
<dbReference type="PANTHER" id="PTHR43180">
    <property type="entry name" value="3-OXOACYL-(ACYL-CARRIER-PROTEIN) REDUCTASE (AFU_ORTHOLOGUE AFUA_6G11210)"/>
    <property type="match status" value="1"/>
</dbReference>
<keyword evidence="5" id="KW-1185">Reference proteome</keyword>
<dbReference type="InterPro" id="IPR002347">
    <property type="entry name" value="SDR_fam"/>
</dbReference>
<proteinExistence type="inferred from homology"/>
<evidence type="ECO:0000313" key="4">
    <source>
        <dbReference type="EMBL" id="KAL1618783.1"/>
    </source>
</evidence>
<name>A0ABR3SEJ2_9PEZI</name>
<feature type="region of interest" description="Disordered" evidence="3">
    <location>
        <begin position="166"/>
        <end position="185"/>
    </location>
</feature>
<evidence type="ECO:0000256" key="1">
    <source>
        <dbReference type="ARBA" id="ARBA00006484"/>
    </source>
</evidence>
<accession>A0ABR3SEJ2</accession>
<dbReference type="SUPFAM" id="SSF51735">
    <property type="entry name" value="NAD(P)-binding Rossmann-fold domains"/>
    <property type="match status" value="1"/>
</dbReference>
<protein>
    <submittedName>
        <fullName evidence="4">Uncharacterized protein</fullName>
    </submittedName>
</protein>
<dbReference type="PRINTS" id="PR00081">
    <property type="entry name" value="GDHRDH"/>
</dbReference>
<dbReference type="PANTHER" id="PTHR43180:SF10">
    <property type="entry name" value="NAD(P)-BINDING PROTEIN"/>
    <property type="match status" value="1"/>
</dbReference>
<organism evidence="4 5">
    <name type="scientific">Neofusicoccum ribis</name>
    <dbReference type="NCBI Taxonomy" id="45134"/>
    <lineage>
        <taxon>Eukaryota</taxon>
        <taxon>Fungi</taxon>
        <taxon>Dikarya</taxon>
        <taxon>Ascomycota</taxon>
        <taxon>Pezizomycotina</taxon>
        <taxon>Dothideomycetes</taxon>
        <taxon>Dothideomycetes incertae sedis</taxon>
        <taxon>Botryosphaeriales</taxon>
        <taxon>Botryosphaeriaceae</taxon>
        <taxon>Neofusicoccum</taxon>
    </lineage>
</organism>
<dbReference type="InterPro" id="IPR036291">
    <property type="entry name" value="NAD(P)-bd_dom_sf"/>
</dbReference>
<dbReference type="Proteomes" id="UP001521116">
    <property type="component" value="Unassembled WGS sequence"/>
</dbReference>
<dbReference type="Pfam" id="PF00106">
    <property type="entry name" value="adh_short"/>
    <property type="match status" value="1"/>
</dbReference>
<evidence type="ECO:0000313" key="5">
    <source>
        <dbReference type="Proteomes" id="UP001521116"/>
    </source>
</evidence>
<keyword evidence="2" id="KW-0560">Oxidoreductase</keyword>
<sequence>MKTEITINDADLASLKDKVVVVTGGSCGIGLATVNLLVSLGAFVVSGDIIAPPPTSSDRLIYQRTDVTSWTELSALFKKAKALHGRIDHVFANAGIPARTTYTEDAVDENGDLLEPSHRVVDVDLRAVINTTALAVFYMKPERQQGGGSITLTASAASLQRFRGADYGKQLTPPPDSREGRQADGGAAVAKHGVLGLMRGVQPNLRRQGVAVRVNTVNPSWTATGIVPAGLLEAIGARAQAPEAVARSVGLLMADAARDGQALYSVEQAVLLPAAAEGIVGVGRMGEDEAFGRMAERAAATGWVS</sequence>